<evidence type="ECO:0000313" key="3">
    <source>
        <dbReference type="EnsemblPlants" id="OPUNC12G11680.1"/>
    </source>
</evidence>
<accession>A0A0E0MMP9</accession>
<feature type="compositionally biased region" description="Low complexity" evidence="2">
    <location>
        <begin position="9"/>
        <end position="38"/>
    </location>
</feature>
<proteinExistence type="predicted"/>
<evidence type="ECO:0000313" key="4">
    <source>
        <dbReference type="Proteomes" id="UP000026962"/>
    </source>
</evidence>
<name>A0A0E0MMP9_ORYPU</name>
<sequence>MAAPREKSAAAAGTSSSSSADAAGAGPSPSSSSVAQVAGAGGGDRWGAAIGNLTELGANVEALQKLLAKKAVFVDDDIFSKASLAADQARTIKIGGEMAAPREKSAAAAGTSSSSSADAAGAGPSPSSSSVAQVAGAGGGDRWGAAIGNLTELGANVEALQKLLAKKAVFVDDDIFSKASLAADQARTIKILDQRVQSLERELDAAISAAARARTEKRQAEAAQRAAELRAQEVTKELENTAKVFKLHMEELRAKQEEIAKKESDIKVLEAIIRTLSNKDDGGSSE</sequence>
<reference evidence="3" key="1">
    <citation type="submission" date="2015-04" db="UniProtKB">
        <authorList>
            <consortium name="EnsemblPlants"/>
        </authorList>
    </citation>
    <scope>IDENTIFICATION</scope>
</reference>
<organism evidence="3">
    <name type="scientific">Oryza punctata</name>
    <name type="common">Red rice</name>
    <dbReference type="NCBI Taxonomy" id="4537"/>
    <lineage>
        <taxon>Eukaryota</taxon>
        <taxon>Viridiplantae</taxon>
        <taxon>Streptophyta</taxon>
        <taxon>Embryophyta</taxon>
        <taxon>Tracheophyta</taxon>
        <taxon>Spermatophyta</taxon>
        <taxon>Magnoliopsida</taxon>
        <taxon>Liliopsida</taxon>
        <taxon>Poales</taxon>
        <taxon>Poaceae</taxon>
        <taxon>BOP clade</taxon>
        <taxon>Oryzoideae</taxon>
        <taxon>Oryzeae</taxon>
        <taxon>Oryzinae</taxon>
        <taxon>Oryza</taxon>
    </lineage>
</organism>
<dbReference type="PANTHER" id="PTHR36080">
    <property type="entry name" value="DBJ|BAA96220.1"/>
    <property type="match status" value="1"/>
</dbReference>
<dbReference type="OMA" id="EVHIMIN"/>
<feature type="coiled-coil region" evidence="1">
    <location>
        <begin position="182"/>
        <end position="279"/>
    </location>
</feature>
<dbReference type="eggNOG" id="ENOG502RZ2J">
    <property type="taxonomic scope" value="Eukaryota"/>
</dbReference>
<dbReference type="HOGENOM" id="CLU_1148811_0_0_1"/>
<keyword evidence="1" id="KW-0175">Coiled coil</keyword>
<dbReference type="Proteomes" id="UP000026962">
    <property type="component" value="Chromosome 12"/>
</dbReference>
<feature type="region of interest" description="Disordered" evidence="2">
    <location>
        <begin position="1"/>
        <end position="40"/>
    </location>
</feature>
<dbReference type="AlphaFoldDB" id="A0A0E0MMP9"/>
<dbReference type="PANTHER" id="PTHR36080:SF1">
    <property type="entry name" value="DBJ|BAA96220.1"/>
    <property type="match status" value="1"/>
</dbReference>
<protein>
    <submittedName>
        <fullName evidence="3">Uncharacterized protein</fullName>
    </submittedName>
</protein>
<evidence type="ECO:0000256" key="2">
    <source>
        <dbReference type="SAM" id="MobiDB-lite"/>
    </source>
</evidence>
<feature type="compositionally biased region" description="Low complexity" evidence="2">
    <location>
        <begin position="106"/>
        <end position="135"/>
    </location>
</feature>
<keyword evidence="4" id="KW-1185">Reference proteome</keyword>
<reference evidence="3" key="2">
    <citation type="submission" date="2018-05" db="EMBL/GenBank/DDBJ databases">
        <title>OpunRS2 (Oryza punctata Reference Sequence Version 2).</title>
        <authorList>
            <person name="Zhang J."/>
            <person name="Kudrna D."/>
            <person name="Lee S."/>
            <person name="Talag J."/>
            <person name="Welchert J."/>
            <person name="Wing R.A."/>
        </authorList>
    </citation>
    <scope>NUCLEOTIDE SEQUENCE [LARGE SCALE GENOMIC DNA]</scope>
</reference>
<feature type="region of interest" description="Disordered" evidence="2">
    <location>
        <begin position="96"/>
        <end position="136"/>
    </location>
</feature>
<dbReference type="EnsemblPlants" id="OPUNC12G11680.1">
    <property type="protein sequence ID" value="OPUNC12G11680.1"/>
    <property type="gene ID" value="OPUNC12G11680"/>
</dbReference>
<dbReference type="STRING" id="4537.A0A0E0MMP9"/>
<evidence type="ECO:0000256" key="1">
    <source>
        <dbReference type="SAM" id="Coils"/>
    </source>
</evidence>
<dbReference type="Gramene" id="OPUNC12G11680.1">
    <property type="protein sequence ID" value="OPUNC12G11680.1"/>
    <property type="gene ID" value="OPUNC12G11680"/>
</dbReference>